<evidence type="ECO:0000256" key="3">
    <source>
        <dbReference type="ARBA" id="ARBA00022989"/>
    </source>
</evidence>
<dbReference type="EMBL" id="JAMSHT010000001">
    <property type="protein sequence ID" value="MCM8557547.1"/>
    <property type="molecule type" value="Genomic_DNA"/>
</dbReference>
<keyword evidence="5" id="KW-1003">Cell membrane</keyword>
<comment type="similarity">
    <text evidence="5">Belongs to the TatC family.</text>
</comment>
<keyword evidence="8" id="KW-1185">Reference proteome</keyword>
<comment type="function">
    <text evidence="5">Part of the twin-arginine translocation (Tat) system that transports large folded proteins containing a characteristic twin-arginine motif in their signal peptide across membranes. Together with TatB, TatC is part of a receptor directly interacting with Tat signal peptides.</text>
</comment>
<feature type="transmembrane region" description="Helical" evidence="5">
    <location>
        <begin position="76"/>
        <end position="97"/>
    </location>
</feature>
<dbReference type="RefSeq" id="WP_252113697.1">
    <property type="nucleotide sequence ID" value="NZ_JAMSHT010000001.1"/>
</dbReference>
<comment type="subcellular location">
    <subcellularLocation>
        <location evidence="5">Cell membrane</location>
        <topology evidence="5">Multi-pass membrane protein</topology>
    </subcellularLocation>
    <subcellularLocation>
        <location evidence="1">Membrane</location>
        <topology evidence="1">Multi-pass membrane protein</topology>
    </subcellularLocation>
</comment>
<feature type="region of interest" description="Disordered" evidence="6">
    <location>
        <begin position="252"/>
        <end position="293"/>
    </location>
</feature>
<dbReference type="HAMAP" id="MF_00902">
    <property type="entry name" value="TatC"/>
    <property type="match status" value="1"/>
</dbReference>
<dbReference type="GO" id="GO:0065002">
    <property type="term" value="P:intracellular protein transmembrane transport"/>
    <property type="evidence" value="ECO:0007669"/>
    <property type="project" value="TreeGrafter"/>
</dbReference>
<dbReference type="PANTHER" id="PTHR30371:SF0">
    <property type="entry name" value="SEC-INDEPENDENT PROTEIN TRANSLOCASE PROTEIN TATC, CHLOROPLASTIC-RELATED"/>
    <property type="match status" value="1"/>
</dbReference>
<evidence type="ECO:0000256" key="4">
    <source>
        <dbReference type="ARBA" id="ARBA00023136"/>
    </source>
</evidence>
<dbReference type="GO" id="GO:0033281">
    <property type="term" value="C:TAT protein transport complex"/>
    <property type="evidence" value="ECO:0007669"/>
    <property type="project" value="UniProtKB-UniRule"/>
</dbReference>
<feature type="transmembrane region" description="Helical" evidence="5">
    <location>
        <begin position="109"/>
        <end position="131"/>
    </location>
</feature>
<dbReference type="PRINTS" id="PR01840">
    <property type="entry name" value="TATCFAMILY"/>
</dbReference>
<accession>A0A9X2J4T1</accession>
<name>A0A9X2J4T1_9SPHN</name>
<evidence type="ECO:0000256" key="6">
    <source>
        <dbReference type="SAM" id="MobiDB-lite"/>
    </source>
</evidence>
<evidence type="ECO:0000256" key="2">
    <source>
        <dbReference type="ARBA" id="ARBA00022692"/>
    </source>
</evidence>
<feature type="transmembrane region" description="Helical" evidence="5">
    <location>
        <begin position="167"/>
        <end position="184"/>
    </location>
</feature>
<comment type="caution">
    <text evidence="7">The sequence shown here is derived from an EMBL/GenBank/DDBJ whole genome shotgun (WGS) entry which is preliminary data.</text>
</comment>
<evidence type="ECO:0000256" key="1">
    <source>
        <dbReference type="ARBA" id="ARBA00004141"/>
    </source>
</evidence>
<dbReference type="GO" id="GO:0009977">
    <property type="term" value="F:proton motive force dependent protein transmembrane transporter activity"/>
    <property type="evidence" value="ECO:0007669"/>
    <property type="project" value="TreeGrafter"/>
</dbReference>
<evidence type="ECO:0000313" key="8">
    <source>
        <dbReference type="Proteomes" id="UP001155128"/>
    </source>
</evidence>
<keyword evidence="5" id="KW-0653">Protein transport</keyword>
<dbReference type="GO" id="GO:0043953">
    <property type="term" value="P:protein transport by the Tat complex"/>
    <property type="evidence" value="ECO:0007669"/>
    <property type="project" value="UniProtKB-UniRule"/>
</dbReference>
<evidence type="ECO:0000313" key="7">
    <source>
        <dbReference type="EMBL" id="MCM8557547.1"/>
    </source>
</evidence>
<feature type="transmembrane region" description="Helical" evidence="5">
    <location>
        <begin position="24"/>
        <end position="42"/>
    </location>
</feature>
<keyword evidence="2 5" id="KW-0812">Transmembrane</keyword>
<dbReference type="PANTHER" id="PTHR30371">
    <property type="entry name" value="SEC-INDEPENDENT PROTEIN TRANSLOCASE PROTEIN TATC"/>
    <property type="match status" value="1"/>
</dbReference>
<evidence type="ECO:0000256" key="5">
    <source>
        <dbReference type="HAMAP-Rule" id="MF_00902"/>
    </source>
</evidence>
<protein>
    <recommendedName>
        <fullName evidence="5">Sec-independent protein translocase protein TatC</fullName>
    </recommendedName>
</protein>
<feature type="compositionally biased region" description="Polar residues" evidence="6">
    <location>
        <begin position="258"/>
        <end position="272"/>
    </location>
</feature>
<dbReference type="InterPro" id="IPR002033">
    <property type="entry name" value="TatC"/>
</dbReference>
<feature type="transmembrane region" description="Helical" evidence="5">
    <location>
        <begin position="219"/>
        <end position="239"/>
    </location>
</feature>
<proteinExistence type="inferred from homology"/>
<keyword evidence="5" id="KW-0813">Transport</keyword>
<gene>
    <name evidence="5 7" type="primary">tatC</name>
    <name evidence="7" type="ORF">NDO55_06910</name>
</gene>
<feature type="compositionally biased region" description="Gly residues" evidence="6">
    <location>
        <begin position="282"/>
        <end position="293"/>
    </location>
</feature>
<comment type="subunit">
    <text evidence="5">The Tat system comprises two distinct complexes: a TatABC complex, containing multiple copies of TatA, TatB and TatC subunits, and a separate TatA complex, containing only TatA subunits. Substrates initially bind to the TatABC complex, which probably triggers association of the separate TatA complex to form the active translocon.</text>
</comment>
<keyword evidence="4 5" id="KW-0472">Membrane</keyword>
<keyword evidence="3 5" id="KW-1133">Transmembrane helix</keyword>
<keyword evidence="5" id="KW-0811">Translocation</keyword>
<organism evidence="7 8">
    <name type="scientific">Sphingomicrobium sediminis</name>
    <dbReference type="NCBI Taxonomy" id="2950949"/>
    <lineage>
        <taxon>Bacteria</taxon>
        <taxon>Pseudomonadati</taxon>
        <taxon>Pseudomonadota</taxon>
        <taxon>Alphaproteobacteria</taxon>
        <taxon>Sphingomonadales</taxon>
        <taxon>Sphingomonadaceae</taxon>
        <taxon>Sphingomicrobium</taxon>
    </lineage>
</organism>
<dbReference type="Proteomes" id="UP001155128">
    <property type="component" value="Unassembled WGS sequence"/>
</dbReference>
<reference evidence="7" key="1">
    <citation type="submission" date="2022-06" db="EMBL/GenBank/DDBJ databases">
        <title>Sphingomicrobium sedimins sp. nov., a marine bacterium isolated from tidal flat.</title>
        <authorList>
            <person name="Kim C.-H."/>
            <person name="Yoo Y."/>
            <person name="Kim J.-J."/>
        </authorList>
    </citation>
    <scope>NUCLEOTIDE SEQUENCE</scope>
    <source>
        <strain evidence="7">GRR-S6-50</strain>
    </source>
</reference>
<sequence>MPLSDIDDTKMPLLDHLIELRKRLVLVVAVLAVAFFACFYLAKPIFSVLVQPLLEAGEGRLIFTDVFEAFFVEVKVALFAALMITFPVLATQLWRFVAPGLYAKEKKAFLPFLILTPFFFAGGASFAYFVAMPIALDFLLGFEGEVGGVETEAMPAIGNYLSFSTKFLFGFGLAFLLPILVMLLERAGLVTREQLAAGRRYMIVAAFAIAAVLTPPDAVSQIILAVPLVLLYEFAILAIRFTHWRSAKEGAKDADATTEASVEEAQTVSTEAGDNLGPETPPGGGRVGGSGPT</sequence>
<dbReference type="NCBIfam" id="TIGR00945">
    <property type="entry name" value="tatC"/>
    <property type="match status" value="1"/>
</dbReference>
<dbReference type="Pfam" id="PF00902">
    <property type="entry name" value="TatC"/>
    <property type="match status" value="1"/>
</dbReference>
<feature type="transmembrane region" description="Helical" evidence="5">
    <location>
        <begin position="196"/>
        <end position="213"/>
    </location>
</feature>
<dbReference type="AlphaFoldDB" id="A0A9X2J4T1"/>